<proteinExistence type="inferred from homology"/>
<name>A0A1X1YBE2_9MYCO</name>
<dbReference type="Pfam" id="PF01469">
    <property type="entry name" value="Pentapeptide_2"/>
    <property type="match status" value="1"/>
</dbReference>
<dbReference type="PANTHER" id="PTHR46766">
    <property type="entry name" value="GLUTAMINE-RICH PROTEIN 2"/>
    <property type="match status" value="1"/>
</dbReference>
<evidence type="ECO:0000259" key="2">
    <source>
        <dbReference type="Pfam" id="PF00823"/>
    </source>
</evidence>
<feature type="domain" description="PPE" evidence="2">
    <location>
        <begin position="103"/>
        <end position="166"/>
    </location>
</feature>
<sequence>MNFPVLPAEITSALMFAGPGSAPMLATAAAWDGLAGGLASATGSFGSVIWGLAEQAWQGPASAAMTAAATSYAGGCGTPRLMPRTHRLRPRRSPLRLRRRNWATIHPMAVAANRSGFVKLVLSNLFGQNAPAIAAAEFEYEQIWAQDVVAMSGYHAAAAAVAEQLTPLQSLVPGFNIGFGNTGTGNFGSANTGDYNAGSGNFGSWNLGSGNGNSGSGTPSITASFYVGNGNLGSWNLGSGNFGNSNVGHGNVGSTNYGSGNTGNDNRRLQLWCPQHWFRRFGEPIRRQLGLRQLRCRLERGLGKLG</sequence>
<organism evidence="3 4">
    <name type="scientific">Mycobacterium lacus</name>
    <dbReference type="NCBI Taxonomy" id="169765"/>
    <lineage>
        <taxon>Bacteria</taxon>
        <taxon>Bacillati</taxon>
        <taxon>Actinomycetota</taxon>
        <taxon>Actinomycetes</taxon>
        <taxon>Mycobacteriales</taxon>
        <taxon>Mycobacteriaceae</taxon>
        <taxon>Mycobacterium</taxon>
    </lineage>
</organism>
<comment type="similarity">
    <text evidence="1">Belongs to the mycobacterial PPE family.</text>
</comment>
<gene>
    <name evidence="3" type="ORF">MLAC_32720</name>
</gene>
<evidence type="ECO:0000313" key="4">
    <source>
        <dbReference type="Proteomes" id="UP000466396"/>
    </source>
</evidence>
<reference evidence="3 4" key="1">
    <citation type="journal article" date="2019" name="Emerg. Microbes Infect.">
        <title>Comprehensive subspecies identification of 175 nontuberculous mycobacteria species based on 7547 genomic profiles.</title>
        <authorList>
            <person name="Matsumoto Y."/>
            <person name="Kinjo T."/>
            <person name="Motooka D."/>
            <person name="Nabeya D."/>
            <person name="Jung N."/>
            <person name="Uechi K."/>
            <person name="Horii T."/>
            <person name="Iida T."/>
            <person name="Fujita J."/>
            <person name="Nakamura S."/>
        </authorList>
    </citation>
    <scope>NUCLEOTIDE SEQUENCE [LARGE SCALE GENOMIC DNA]</scope>
    <source>
        <strain evidence="3 4">JCM 15657</strain>
    </source>
</reference>
<dbReference type="InterPro" id="IPR002989">
    <property type="entry name" value="Mycobac_pentapep"/>
</dbReference>
<dbReference type="EMBL" id="AP022581">
    <property type="protein sequence ID" value="BBX97978.1"/>
    <property type="molecule type" value="Genomic_DNA"/>
</dbReference>
<keyword evidence="4" id="KW-1185">Reference proteome</keyword>
<evidence type="ECO:0000313" key="3">
    <source>
        <dbReference type="EMBL" id="BBX97978.1"/>
    </source>
</evidence>
<dbReference type="InterPro" id="IPR038332">
    <property type="entry name" value="PPE_sf"/>
</dbReference>
<dbReference type="Pfam" id="PF00823">
    <property type="entry name" value="PPE"/>
    <property type="match status" value="2"/>
</dbReference>
<dbReference type="RefSeq" id="WP_232070588.1">
    <property type="nucleotide sequence ID" value="NZ_AP022581.1"/>
</dbReference>
<feature type="domain" description="PPE" evidence="2">
    <location>
        <begin position="2"/>
        <end position="73"/>
    </location>
</feature>
<dbReference type="STRING" id="169765.AWC15_18905"/>
<dbReference type="PANTHER" id="PTHR46766:SF1">
    <property type="entry name" value="GLUTAMINE-RICH PROTEIN 2"/>
    <property type="match status" value="1"/>
</dbReference>
<dbReference type="KEGG" id="mlj:MLAC_32720"/>
<dbReference type="Proteomes" id="UP000466396">
    <property type="component" value="Chromosome"/>
</dbReference>
<dbReference type="Gene3D" id="1.20.1260.20">
    <property type="entry name" value="PPE superfamily"/>
    <property type="match status" value="2"/>
</dbReference>
<dbReference type="InterPro" id="IPR000030">
    <property type="entry name" value="PPE_dom"/>
</dbReference>
<accession>A0A1X1YBE2</accession>
<dbReference type="GO" id="GO:0052572">
    <property type="term" value="P:response to host immune response"/>
    <property type="evidence" value="ECO:0007669"/>
    <property type="project" value="TreeGrafter"/>
</dbReference>
<dbReference type="SUPFAM" id="SSF140459">
    <property type="entry name" value="PE/PPE dimer-like"/>
    <property type="match status" value="1"/>
</dbReference>
<evidence type="ECO:0000256" key="1">
    <source>
        <dbReference type="ARBA" id="ARBA00010652"/>
    </source>
</evidence>
<protein>
    <recommendedName>
        <fullName evidence="2">PPE domain-containing protein</fullName>
    </recommendedName>
</protein>
<dbReference type="AlphaFoldDB" id="A0A1X1YBE2"/>